<evidence type="ECO:0000313" key="2">
    <source>
        <dbReference type="EMBL" id="SUB17235.1"/>
    </source>
</evidence>
<dbReference type="GeneID" id="66826209"/>
<dbReference type="RefSeq" id="WP_062757458.1">
    <property type="nucleotide sequence ID" value="NZ_CP077366.1"/>
</dbReference>
<evidence type="ECO:0000313" key="3">
    <source>
        <dbReference type="Proteomes" id="UP000254640"/>
    </source>
</evidence>
<feature type="chain" id="PRO_5016929569" evidence="1">
    <location>
        <begin position="23"/>
        <end position="124"/>
    </location>
</feature>
<dbReference type="Proteomes" id="UP000254640">
    <property type="component" value="Unassembled WGS sequence"/>
</dbReference>
<accession>A0A379AH59</accession>
<reference evidence="2 3" key="1">
    <citation type="submission" date="2018-06" db="EMBL/GenBank/DDBJ databases">
        <authorList>
            <consortium name="Pathogen Informatics"/>
            <person name="Doyle S."/>
        </authorList>
    </citation>
    <scope>NUCLEOTIDE SEQUENCE [LARGE SCALE GENOMIC DNA]</scope>
    <source>
        <strain evidence="2 3">NCTC9381</strain>
    </source>
</reference>
<gene>
    <name evidence="2" type="ORF">NCTC9381_03157</name>
</gene>
<evidence type="ECO:0000256" key="1">
    <source>
        <dbReference type="SAM" id="SignalP"/>
    </source>
</evidence>
<protein>
    <submittedName>
        <fullName evidence="2">Uncharacterized protein</fullName>
    </submittedName>
</protein>
<dbReference type="AlphaFoldDB" id="A0A379AH59"/>
<name>A0A379AH59_ENTAG</name>
<keyword evidence="3" id="KW-1185">Reference proteome</keyword>
<dbReference type="EMBL" id="UGSO01000001">
    <property type="protein sequence ID" value="SUB17235.1"/>
    <property type="molecule type" value="Genomic_DNA"/>
</dbReference>
<organism evidence="2 3">
    <name type="scientific">Enterobacter agglomerans</name>
    <name type="common">Erwinia herbicola</name>
    <name type="synonym">Pantoea agglomerans</name>
    <dbReference type="NCBI Taxonomy" id="549"/>
    <lineage>
        <taxon>Bacteria</taxon>
        <taxon>Pseudomonadati</taxon>
        <taxon>Pseudomonadota</taxon>
        <taxon>Gammaproteobacteria</taxon>
        <taxon>Enterobacterales</taxon>
        <taxon>Erwiniaceae</taxon>
        <taxon>Pantoea</taxon>
        <taxon>Pantoea agglomerans group</taxon>
    </lineage>
</organism>
<keyword evidence="1" id="KW-0732">Signal</keyword>
<sequence>MMKKVSHLIMIVLLVSPSFVLAKSVSHFEGKIFKADIEYDCDEGNVTCDDVSLKSTRVKDNSSIFLKGETINSNCPDVCDFRGYRFTNGQYDYSFYPSQKGNGLWDYIVTFKSKVIARDFGVIK</sequence>
<proteinExistence type="predicted"/>
<feature type="signal peptide" evidence="1">
    <location>
        <begin position="1"/>
        <end position="22"/>
    </location>
</feature>